<name>A0A7S3Z929_9EUKA</name>
<dbReference type="SUPFAM" id="SSF48403">
    <property type="entry name" value="Ankyrin repeat"/>
    <property type="match status" value="1"/>
</dbReference>
<reference evidence="1" key="1">
    <citation type="submission" date="2021-01" db="EMBL/GenBank/DDBJ databases">
        <authorList>
            <person name="Corre E."/>
            <person name="Pelletier E."/>
            <person name="Niang G."/>
            <person name="Scheremetjew M."/>
            <person name="Finn R."/>
            <person name="Kale V."/>
            <person name="Holt S."/>
            <person name="Cochrane G."/>
            <person name="Meng A."/>
            <person name="Brown T."/>
            <person name="Cohen L."/>
        </authorList>
    </citation>
    <scope>NUCLEOTIDE SEQUENCE</scope>
    <source>
        <strain evidence="1">CCCM811</strain>
    </source>
</reference>
<protein>
    <submittedName>
        <fullName evidence="1">Uncharacterized protein</fullName>
    </submittedName>
</protein>
<evidence type="ECO:0000313" key="1">
    <source>
        <dbReference type="EMBL" id="CAE0675304.1"/>
    </source>
</evidence>
<dbReference type="Pfam" id="PF00023">
    <property type="entry name" value="Ank"/>
    <property type="match status" value="1"/>
</dbReference>
<dbReference type="InterPro" id="IPR002110">
    <property type="entry name" value="Ankyrin_rpt"/>
</dbReference>
<dbReference type="InterPro" id="IPR036770">
    <property type="entry name" value="Ankyrin_rpt-contain_sf"/>
</dbReference>
<dbReference type="EMBL" id="HBIV01038015">
    <property type="protein sequence ID" value="CAE0675304.1"/>
    <property type="molecule type" value="Transcribed_RNA"/>
</dbReference>
<organism evidence="1">
    <name type="scientific">Lotharella globosa</name>
    <dbReference type="NCBI Taxonomy" id="91324"/>
    <lineage>
        <taxon>Eukaryota</taxon>
        <taxon>Sar</taxon>
        <taxon>Rhizaria</taxon>
        <taxon>Cercozoa</taxon>
        <taxon>Chlorarachniophyceae</taxon>
        <taxon>Lotharella</taxon>
    </lineage>
</organism>
<dbReference type="AlphaFoldDB" id="A0A7S3Z929"/>
<sequence>MVSALCEGGADVNAKSTVRNFTMRARRDAGALHQAVLDGEDVEMVQILIDAKADVLQKTAILNEAKEMNPVLKLIQAAVKNDLEPRIRRDLESVAMLWSEILSACLAIPTVESILESHCVDNHV</sequence>
<proteinExistence type="predicted"/>
<gene>
    <name evidence="1" type="ORF">LGLO00237_LOCUS27081</name>
</gene>
<accession>A0A7S3Z929</accession>
<dbReference type="Gene3D" id="1.25.40.20">
    <property type="entry name" value="Ankyrin repeat-containing domain"/>
    <property type="match status" value="1"/>
</dbReference>